<feature type="domain" description="GIY-YIG" evidence="2">
    <location>
        <begin position="2"/>
        <end position="67"/>
    </location>
</feature>
<organism evidence="3 4">
    <name type="scientific">Oleispira antarctica</name>
    <dbReference type="NCBI Taxonomy" id="188908"/>
    <lineage>
        <taxon>Bacteria</taxon>
        <taxon>Pseudomonadati</taxon>
        <taxon>Pseudomonadota</taxon>
        <taxon>Gammaproteobacteria</taxon>
        <taxon>Oceanospirillales</taxon>
        <taxon>Oceanospirillaceae</taxon>
        <taxon>Oleispira</taxon>
    </lineage>
</organism>
<evidence type="ECO:0000259" key="2">
    <source>
        <dbReference type="Pfam" id="PF01541"/>
    </source>
</evidence>
<dbReference type="SUPFAM" id="SSF82771">
    <property type="entry name" value="GIY-YIG endonuclease"/>
    <property type="match status" value="1"/>
</dbReference>
<evidence type="ECO:0000313" key="4">
    <source>
        <dbReference type="Proteomes" id="UP000227088"/>
    </source>
</evidence>
<dbReference type="AlphaFoldDB" id="A0A1Y5HXA8"/>
<dbReference type="InterPro" id="IPR035901">
    <property type="entry name" value="GIY-YIG_endonuc_sf"/>
</dbReference>
<feature type="compositionally biased region" description="Basic and acidic residues" evidence="1">
    <location>
        <begin position="132"/>
        <end position="149"/>
    </location>
</feature>
<dbReference type="Gene3D" id="3.40.1440.10">
    <property type="entry name" value="GIY-YIG endonuclease"/>
    <property type="match status" value="1"/>
</dbReference>
<proteinExistence type="predicted"/>
<dbReference type="Pfam" id="PF01541">
    <property type="entry name" value="GIY-YIG"/>
    <property type="match status" value="1"/>
</dbReference>
<gene>
    <name evidence="3" type="ORF">A9R00_05425</name>
</gene>
<accession>A0A1Y5HXA8</accession>
<dbReference type="CDD" id="cd10443">
    <property type="entry name" value="GIY-YIG_HE_Tlr8p_PBC-V_like"/>
    <property type="match status" value="1"/>
</dbReference>
<dbReference type="EMBL" id="MABE01000312">
    <property type="protein sequence ID" value="OUS40554.1"/>
    <property type="molecule type" value="Genomic_DNA"/>
</dbReference>
<reference evidence="4" key="1">
    <citation type="journal article" date="2017" name="Proc. Natl. Acad. Sci. U.S.A.">
        <title>Simulation of Deepwater Horizon oil plume reveals substrate specialization within a complex community of hydrocarbon degraders.</title>
        <authorList>
            <person name="Hu P."/>
            <person name="Dubinsky E.A."/>
            <person name="Probst A.J."/>
            <person name="Wang J."/>
            <person name="Sieber C.M.K."/>
            <person name="Tom L.M."/>
            <person name="Gardinali P."/>
            <person name="Banfield J.F."/>
            <person name="Atlas R.M."/>
            <person name="Andersen G.L."/>
        </authorList>
    </citation>
    <scope>NUCLEOTIDE SEQUENCE [LARGE SCALE GENOMIC DNA]</scope>
</reference>
<evidence type="ECO:0000313" key="3">
    <source>
        <dbReference type="EMBL" id="OUS40554.1"/>
    </source>
</evidence>
<dbReference type="InterPro" id="IPR000305">
    <property type="entry name" value="GIY-YIG_endonuc"/>
</dbReference>
<protein>
    <recommendedName>
        <fullName evidence="2">GIY-YIG domain-containing protein</fullName>
    </recommendedName>
</protein>
<name>A0A1Y5HXA8_OLEAN</name>
<sequence length="180" mass="20190">MIVFTITNDVTDEVYVGTTKVSIEERWKQYQEAAKLDHTAARLYKDIRDFGAKSFSVSEYAVAFDREDQKDLFDEAMEEHQGISLVGVKTTVPKPVKVAVKKTAVKKPAVKKAPVKKPAKEKVSSGRTNSAAKERAIKEAISEEKAERETQKLMKAAAEAQEMRDIMARLDNRGSSLKKR</sequence>
<evidence type="ECO:0000256" key="1">
    <source>
        <dbReference type="SAM" id="MobiDB-lite"/>
    </source>
</evidence>
<comment type="caution">
    <text evidence="3">The sequence shown here is derived from an EMBL/GenBank/DDBJ whole genome shotgun (WGS) entry which is preliminary data.</text>
</comment>
<dbReference type="Proteomes" id="UP000227088">
    <property type="component" value="Unassembled WGS sequence"/>
</dbReference>
<feature type="region of interest" description="Disordered" evidence="1">
    <location>
        <begin position="111"/>
        <end position="149"/>
    </location>
</feature>